<dbReference type="PANTHER" id="PTHR33908">
    <property type="entry name" value="MANNOSYLTRANSFERASE YKCB-RELATED"/>
    <property type="match status" value="1"/>
</dbReference>
<dbReference type="Proteomes" id="UP000179047">
    <property type="component" value="Unassembled WGS sequence"/>
</dbReference>
<gene>
    <name evidence="9" type="ORF">A3A33_01675</name>
</gene>
<comment type="subcellular location">
    <subcellularLocation>
        <location evidence="1">Cell membrane</location>
        <topology evidence="1">Multi-pass membrane protein</topology>
    </subcellularLocation>
</comment>
<feature type="transmembrane region" description="Helical" evidence="8">
    <location>
        <begin position="119"/>
        <end position="135"/>
    </location>
</feature>
<feature type="transmembrane region" description="Helical" evidence="8">
    <location>
        <begin position="212"/>
        <end position="232"/>
    </location>
</feature>
<keyword evidence="2" id="KW-1003">Cell membrane</keyword>
<keyword evidence="3" id="KW-0328">Glycosyltransferase</keyword>
<accession>A0A1F8GX91</accession>
<dbReference type="GO" id="GO:0016763">
    <property type="term" value="F:pentosyltransferase activity"/>
    <property type="evidence" value="ECO:0007669"/>
    <property type="project" value="TreeGrafter"/>
</dbReference>
<dbReference type="GO" id="GO:0009103">
    <property type="term" value="P:lipopolysaccharide biosynthetic process"/>
    <property type="evidence" value="ECO:0007669"/>
    <property type="project" value="UniProtKB-ARBA"/>
</dbReference>
<keyword evidence="7 8" id="KW-0472">Membrane</keyword>
<dbReference type="GO" id="GO:0005886">
    <property type="term" value="C:plasma membrane"/>
    <property type="evidence" value="ECO:0007669"/>
    <property type="project" value="UniProtKB-SubCell"/>
</dbReference>
<keyword evidence="5 8" id="KW-0812">Transmembrane</keyword>
<evidence type="ECO:0000313" key="9">
    <source>
        <dbReference type="EMBL" id="OGN30014.1"/>
    </source>
</evidence>
<dbReference type="EMBL" id="MGKP01000001">
    <property type="protein sequence ID" value="OGN30014.1"/>
    <property type="molecule type" value="Genomic_DNA"/>
</dbReference>
<evidence type="ECO:0000313" key="10">
    <source>
        <dbReference type="Proteomes" id="UP000179047"/>
    </source>
</evidence>
<proteinExistence type="predicted"/>
<name>A0A1F8GX91_9BACT</name>
<evidence type="ECO:0000256" key="4">
    <source>
        <dbReference type="ARBA" id="ARBA00022679"/>
    </source>
</evidence>
<keyword evidence="6 8" id="KW-1133">Transmembrane helix</keyword>
<protein>
    <submittedName>
        <fullName evidence="9">Uncharacterized protein</fullName>
    </submittedName>
</protein>
<evidence type="ECO:0000256" key="2">
    <source>
        <dbReference type="ARBA" id="ARBA00022475"/>
    </source>
</evidence>
<feature type="transmembrane region" description="Helical" evidence="8">
    <location>
        <begin position="12"/>
        <end position="29"/>
    </location>
</feature>
<dbReference type="STRING" id="1802701.A3A33_01675"/>
<keyword evidence="4" id="KW-0808">Transferase</keyword>
<feature type="transmembrane region" description="Helical" evidence="8">
    <location>
        <begin position="383"/>
        <end position="403"/>
    </location>
</feature>
<feature type="transmembrane region" description="Helical" evidence="8">
    <location>
        <begin position="93"/>
        <end position="112"/>
    </location>
</feature>
<evidence type="ECO:0000256" key="8">
    <source>
        <dbReference type="SAM" id="Phobius"/>
    </source>
</evidence>
<evidence type="ECO:0000256" key="1">
    <source>
        <dbReference type="ARBA" id="ARBA00004651"/>
    </source>
</evidence>
<feature type="transmembrane region" description="Helical" evidence="8">
    <location>
        <begin position="170"/>
        <end position="200"/>
    </location>
</feature>
<dbReference type="PANTHER" id="PTHR33908:SF11">
    <property type="entry name" value="MEMBRANE PROTEIN"/>
    <property type="match status" value="1"/>
</dbReference>
<dbReference type="InterPro" id="IPR050297">
    <property type="entry name" value="LipidA_mod_glycosyltrf_83"/>
</dbReference>
<evidence type="ECO:0000256" key="3">
    <source>
        <dbReference type="ARBA" id="ARBA00022676"/>
    </source>
</evidence>
<feature type="transmembrane region" description="Helical" evidence="8">
    <location>
        <begin position="348"/>
        <end position="371"/>
    </location>
</feature>
<evidence type="ECO:0000256" key="5">
    <source>
        <dbReference type="ARBA" id="ARBA00022692"/>
    </source>
</evidence>
<sequence>MGISLSTKRLLFIILAAGFVFRIVLFGIFHNNEIFVIENDSTGYLTLAENLRLGNGFSQQTVAPFAPDPFRTPGYPVFLLINRVLTGTYQSAILVQGILVVLTAWLVALIGFRMGYRRVAVGAALIFLCMPFSLMDSLKYLMQPVFSFTLILAVWWWLNYAENKKKPYLWGVALLLPLAALQRPIAIWLPAVFLIGLALMEWRNSSFAWRSWIKTAAIVIGVFAVVLAPWCYRNYREFGSYSLSSIRAFQLYFYDVPPVLALARHSSYSDARDFLERDIKNYLTISNPTEYQNFNSAPILNERSLFYIKQYPLAAATSRIPLLVSFFTRDGIRYWFQYFNPAAISANSLVFLAAVIAERLVLAFITLGFIIASIQFFRRKNHASVGMIIVVIAYFAVLSGGVSSAGLRIVVEPLIILTGFIGWQDIYKNIGLRLHSR</sequence>
<dbReference type="AlphaFoldDB" id="A0A1F8GX91"/>
<evidence type="ECO:0000256" key="7">
    <source>
        <dbReference type="ARBA" id="ARBA00023136"/>
    </source>
</evidence>
<organism evidence="9 10">
    <name type="scientific">Candidatus Yanofskybacteria bacterium RIFCSPLOWO2_01_FULL_49_25</name>
    <dbReference type="NCBI Taxonomy" id="1802701"/>
    <lineage>
        <taxon>Bacteria</taxon>
        <taxon>Candidatus Yanofskyibacteriota</taxon>
    </lineage>
</organism>
<comment type="caution">
    <text evidence="9">The sequence shown here is derived from an EMBL/GenBank/DDBJ whole genome shotgun (WGS) entry which is preliminary data.</text>
</comment>
<reference evidence="9 10" key="1">
    <citation type="journal article" date="2016" name="Nat. Commun.">
        <title>Thousands of microbial genomes shed light on interconnected biogeochemical processes in an aquifer system.</title>
        <authorList>
            <person name="Anantharaman K."/>
            <person name="Brown C.T."/>
            <person name="Hug L.A."/>
            <person name="Sharon I."/>
            <person name="Castelle C.J."/>
            <person name="Probst A.J."/>
            <person name="Thomas B.C."/>
            <person name="Singh A."/>
            <person name="Wilkins M.J."/>
            <person name="Karaoz U."/>
            <person name="Brodie E.L."/>
            <person name="Williams K.H."/>
            <person name="Hubbard S.S."/>
            <person name="Banfield J.F."/>
        </authorList>
    </citation>
    <scope>NUCLEOTIDE SEQUENCE [LARGE SCALE GENOMIC DNA]</scope>
</reference>
<evidence type="ECO:0000256" key="6">
    <source>
        <dbReference type="ARBA" id="ARBA00022989"/>
    </source>
</evidence>
<feature type="transmembrane region" description="Helical" evidence="8">
    <location>
        <begin position="141"/>
        <end position="158"/>
    </location>
</feature>